<evidence type="ECO:0000313" key="8">
    <source>
        <dbReference type="Proteomes" id="UP000607559"/>
    </source>
</evidence>
<sequence>MKKHFSSYWIRSAFFSILQRFSVTLFGLINFIVLIRWSLTKEQMGTWSLFLAITTIFETTKSGLLKNAHIRYVSTSNITDEKTVIASSSLLINASISIVFILLIVFFSGNLSNWLHTGAELGTTLKWFIPGLVCMVFFSHMEAIQQSHLDFKGVFAGYFVRQVLFFALILGTALLHIPFSLPWLALYQSASIAVGAIVITIDSRKYLVGRFNPSRAWIKRIINYGGFIFGSGLVGNIFASVDQFMVASFKLSNAWVANYSAASKLNQVVDIPSYAAAEVLFPKVSKASVDEGLVKVRYLYEKMVAILLAFTIPMAIFVIAFPKLVILVIAGKNYMAAAPILQMYMITGLLRPMQNQGANLLNSIGKARLCFIINAISLGVNLLINYICLSNIGFYGSAVGTMITCLLGAICWYFVIKRQIGAVLPTMARHIAEYYKIFFMYAKGFLATQPSGK</sequence>
<name>A0A8J2UH08_9BACT</name>
<dbReference type="CDD" id="cd13128">
    <property type="entry name" value="MATE_Wzx_like"/>
    <property type="match status" value="1"/>
</dbReference>
<dbReference type="RefSeq" id="WP_188936153.1">
    <property type="nucleotide sequence ID" value="NZ_BMJC01000005.1"/>
</dbReference>
<dbReference type="Proteomes" id="UP000607559">
    <property type="component" value="Unassembled WGS sequence"/>
</dbReference>
<evidence type="ECO:0000313" key="7">
    <source>
        <dbReference type="EMBL" id="GGB16529.1"/>
    </source>
</evidence>
<feature type="transmembrane region" description="Helical" evidence="6">
    <location>
        <begin position="84"/>
        <end position="107"/>
    </location>
</feature>
<feature type="transmembrane region" description="Helical" evidence="6">
    <location>
        <begin position="393"/>
        <end position="415"/>
    </location>
</feature>
<dbReference type="Pfam" id="PF13440">
    <property type="entry name" value="Polysacc_synt_3"/>
    <property type="match status" value="1"/>
</dbReference>
<evidence type="ECO:0000256" key="1">
    <source>
        <dbReference type="ARBA" id="ARBA00004651"/>
    </source>
</evidence>
<keyword evidence="3 6" id="KW-0812">Transmembrane</keyword>
<dbReference type="InterPro" id="IPR050833">
    <property type="entry name" value="Poly_Biosynth_Transport"/>
</dbReference>
<evidence type="ECO:0000256" key="4">
    <source>
        <dbReference type="ARBA" id="ARBA00022989"/>
    </source>
</evidence>
<dbReference type="PANTHER" id="PTHR30250:SF11">
    <property type="entry name" value="O-ANTIGEN TRANSPORTER-RELATED"/>
    <property type="match status" value="1"/>
</dbReference>
<feature type="transmembrane region" description="Helical" evidence="6">
    <location>
        <begin position="156"/>
        <end position="177"/>
    </location>
</feature>
<keyword evidence="5 6" id="KW-0472">Membrane</keyword>
<dbReference type="AlphaFoldDB" id="A0A8J2UH08"/>
<accession>A0A8J2UH08</accession>
<gene>
    <name evidence="7" type="ORF">GCM10011511_45440</name>
</gene>
<dbReference type="GO" id="GO:0005886">
    <property type="term" value="C:plasma membrane"/>
    <property type="evidence" value="ECO:0007669"/>
    <property type="project" value="UniProtKB-SubCell"/>
</dbReference>
<dbReference type="EMBL" id="BMJC01000005">
    <property type="protein sequence ID" value="GGB16529.1"/>
    <property type="molecule type" value="Genomic_DNA"/>
</dbReference>
<feature type="transmembrane region" description="Helical" evidence="6">
    <location>
        <begin position="369"/>
        <end position="387"/>
    </location>
</feature>
<comment type="subcellular location">
    <subcellularLocation>
        <location evidence="1">Cell membrane</location>
        <topology evidence="1">Multi-pass membrane protein</topology>
    </subcellularLocation>
</comment>
<keyword evidence="4 6" id="KW-1133">Transmembrane helix</keyword>
<feature type="transmembrane region" description="Helical" evidence="6">
    <location>
        <begin position="183"/>
        <end position="201"/>
    </location>
</feature>
<comment type="caution">
    <text evidence="7">The sequence shown here is derived from an EMBL/GenBank/DDBJ whole genome shotgun (WGS) entry which is preliminary data.</text>
</comment>
<evidence type="ECO:0000256" key="2">
    <source>
        <dbReference type="ARBA" id="ARBA00022475"/>
    </source>
</evidence>
<evidence type="ECO:0000256" key="6">
    <source>
        <dbReference type="SAM" id="Phobius"/>
    </source>
</evidence>
<feature type="transmembrane region" description="Helical" evidence="6">
    <location>
        <begin position="221"/>
        <end position="241"/>
    </location>
</feature>
<evidence type="ECO:0000256" key="3">
    <source>
        <dbReference type="ARBA" id="ARBA00022692"/>
    </source>
</evidence>
<keyword evidence="2" id="KW-1003">Cell membrane</keyword>
<feature type="transmembrane region" description="Helical" evidence="6">
    <location>
        <begin position="45"/>
        <end position="64"/>
    </location>
</feature>
<organism evidence="7 8">
    <name type="scientific">Puia dinghuensis</name>
    <dbReference type="NCBI Taxonomy" id="1792502"/>
    <lineage>
        <taxon>Bacteria</taxon>
        <taxon>Pseudomonadati</taxon>
        <taxon>Bacteroidota</taxon>
        <taxon>Chitinophagia</taxon>
        <taxon>Chitinophagales</taxon>
        <taxon>Chitinophagaceae</taxon>
        <taxon>Puia</taxon>
    </lineage>
</organism>
<evidence type="ECO:0000256" key="5">
    <source>
        <dbReference type="ARBA" id="ARBA00023136"/>
    </source>
</evidence>
<proteinExistence type="predicted"/>
<reference evidence="7" key="2">
    <citation type="submission" date="2020-09" db="EMBL/GenBank/DDBJ databases">
        <authorList>
            <person name="Sun Q."/>
            <person name="Zhou Y."/>
        </authorList>
    </citation>
    <scope>NUCLEOTIDE SEQUENCE</scope>
    <source>
        <strain evidence="7">CGMCC 1.15448</strain>
    </source>
</reference>
<reference evidence="7" key="1">
    <citation type="journal article" date="2014" name="Int. J. Syst. Evol. Microbiol.">
        <title>Complete genome sequence of Corynebacterium casei LMG S-19264T (=DSM 44701T), isolated from a smear-ripened cheese.</title>
        <authorList>
            <consortium name="US DOE Joint Genome Institute (JGI-PGF)"/>
            <person name="Walter F."/>
            <person name="Albersmeier A."/>
            <person name="Kalinowski J."/>
            <person name="Ruckert C."/>
        </authorList>
    </citation>
    <scope>NUCLEOTIDE SEQUENCE</scope>
    <source>
        <strain evidence="7">CGMCC 1.15448</strain>
    </source>
</reference>
<evidence type="ECO:0008006" key="9">
    <source>
        <dbReference type="Google" id="ProtNLM"/>
    </source>
</evidence>
<dbReference type="PANTHER" id="PTHR30250">
    <property type="entry name" value="PST FAMILY PREDICTED COLANIC ACID TRANSPORTER"/>
    <property type="match status" value="1"/>
</dbReference>
<protein>
    <recommendedName>
        <fullName evidence="9">Polysaccharide biosynthesis protein C-terminal domain-containing protein</fullName>
    </recommendedName>
</protein>
<feature type="transmembrane region" description="Helical" evidence="6">
    <location>
        <begin position="21"/>
        <end position="39"/>
    </location>
</feature>
<feature type="transmembrane region" description="Helical" evidence="6">
    <location>
        <begin position="303"/>
        <end position="330"/>
    </location>
</feature>
<feature type="transmembrane region" description="Helical" evidence="6">
    <location>
        <begin position="127"/>
        <end position="144"/>
    </location>
</feature>
<keyword evidence="8" id="KW-1185">Reference proteome</keyword>